<dbReference type="Gene3D" id="1.25.40.90">
    <property type="match status" value="1"/>
</dbReference>
<comment type="caution">
    <text evidence="3">The sequence shown here is derived from an EMBL/GenBank/DDBJ whole genome shotgun (WGS) entry which is preliminary data.</text>
</comment>
<reference evidence="3 4" key="1">
    <citation type="submission" date="2016-06" db="EMBL/GenBank/DDBJ databases">
        <title>Evolution of pathogenesis and genome organization in the Tremellales.</title>
        <authorList>
            <person name="Cuomo C."/>
            <person name="Litvintseva A."/>
            <person name="Heitman J."/>
            <person name="Chen Y."/>
            <person name="Sun S."/>
            <person name="Springer D."/>
            <person name="Dromer F."/>
            <person name="Young S."/>
            <person name="Zeng Q."/>
            <person name="Chapman S."/>
            <person name="Gujja S."/>
            <person name="Saif S."/>
            <person name="Birren B."/>
        </authorList>
    </citation>
    <scope>NUCLEOTIDE SEQUENCE [LARGE SCALE GENOMIC DNA]</scope>
    <source>
        <strain evidence="3 4">CBS 7118</strain>
    </source>
</reference>
<feature type="region of interest" description="Disordered" evidence="1">
    <location>
        <begin position="552"/>
        <end position="614"/>
    </location>
</feature>
<feature type="compositionally biased region" description="Basic and acidic residues" evidence="1">
    <location>
        <begin position="363"/>
        <end position="394"/>
    </location>
</feature>
<feature type="compositionally biased region" description="Basic and acidic residues" evidence="1">
    <location>
        <begin position="327"/>
        <end position="338"/>
    </location>
</feature>
<dbReference type="AlphaFoldDB" id="A0A1E3JY44"/>
<dbReference type="PROSITE" id="PS51391">
    <property type="entry name" value="CID"/>
    <property type="match status" value="1"/>
</dbReference>
<feature type="compositionally biased region" description="Basic and acidic residues" evidence="1">
    <location>
        <begin position="405"/>
        <end position="435"/>
    </location>
</feature>
<gene>
    <name evidence="3" type="ORF">L198_01815</name>
</gene>
<proteinExistence type="predicted"/>
<dbReference type="EMBL" id="AWGH01000004">
    <property type="protein sequence ID" value="ODO05127.1"/>
    <property type="molecule type" value="Genomic_DNA"/>
</dbReference>
<dbReference type="InterPro" id="IPR008942">
    <property type="entry name" value="ENTH_VHS"/>
</dbReference>
<feature type="compositionally biased region" description="Basic and acidic residues" evidence="1">
    <location>
        <begin position="155"/>
        <end position="172"/>
    </location>
</feature>
<dbReference type="GeneID" id="30191028"/>
<feature type="domain" description="CID" evidence="2">
    <location>
        <begin position="1"/>
        <end position="152"/>
    </location>
</feature>
<dbReference type="OrthoDB" id="79367at2759"/>
<evidence type="ECO:0000256" key="1">
    <source>
        <dbReference type="SAM" id="MobiDB-lite"/>
    </source>
</evidence>
<sequence length="614" mass="66023">MADLAEFTSLLSTTVKAPHLSASKVTKLADLAQSLAPDAQQLITTFYKLNSSLPPGSQARVSSLYVFDAIVRACKGRPKEGAEGLERARAKMLHKMEGVAESWVKGMTADGKGGVWTEGKEKTRKIIDIWQKHGTFNQSCLDDLRIRLDTSTSTSKHEENGSGSRGSRDKESTTSASRSYHKRSTTPPSSPPSWLKAKFAQPPHRRSASSSSRAPKPSRRTSGYDISNEFDEIKEQGNGTSEQDGDRREEERSKPGELPPEIAKMLGIAPADSTTAMPQSTKSTPATDVPSSSNSLRPPPLGIDPKQLAALAGITSGLPISQPSTDDQVHGNGSEEGHKHRSSPQKPKMPRSAFSPSGSGAGRENRWDEQRDIGRLGRGDGSRDDYRRPSDDGRMMAAPMSRSHSHNDSGARARSRSPEKRQRFGNGERRARFADDGPSGRGRDEPFVPTGNVSGIAVRMTPPSHTSSLPPPPPSINPQPPFQTPAAQPTPESTRLTLEDFPLHSFDPSDPTAWVALGQAWTNSMGREPGGAELMGWLAMYSQIQAGMEAGQVPGGAGPEQNMPPGMNGVSQPQMQEAQGMGQWGAQTLYQSSGQTSWQQGNGGQQGPMNGMGY</sequence>
<feature type="compositionally biased region" description="Basic and acidic residues" evidence="1">
    <location>
        <begin position="244"/>
        <end position="255"/>
    </location>
</feature>
<evidence type="ECO:0000313" key="3">
    <source>
        <dbReference type="EMBL" id="ODO05127.1"/>
    </source>
</evidence>
<keyword evidence="4" id="KW-1185">Reference proteome</keyword>
<feature type="compositionally biased region" description="Low complexity" evidence="1">
    <location>
        <begin position="591"/>
        <end position="600"/>
    </location>
</feature>
<accession>A0A1E3JY44</accession>
<protein>
    <recommendedName>
        <fullName evidence="2">CID domain-containing protein</fullName>
    </recommendedName>
</protein>
<feature type="compositionally biased region" description="Gly residues" evidence="1">
    <location>
        <begin position="601"/>
        <end position="614"/>
    </location>
</feature>
<feature type="compositionally biased region" description="Polar residues" evidence="1">
    <location>
        <begin position="272"/>
        <end position="286"/>
    </location>
</feature>
<evidence type="ECO:0000313" key="4">
    <source>
        <dbReference type="Proteomes" id="UP000094819"/>
    </source>
</evidence>
<feature type="region of interest" description="Disordered" evidence="1">
    <location>
        <begin position="152"/>
        <end position="492"/>
    </location>
</feature>
<dbReference type="RefSeq" id="XP_019033782.1">
    <property type="nucleotide sequence ID" value="XM_019173975.1"/>
</dbReference>
<name>A0A1E3JY44_9TREE</name>
<dbReference type="Proteomes" id="UP000094819">
    <property type="component" value="Unassembled WGS sequence"/>
</dbReference>
<evidence type="ECO:0000259" key="2">
    <source>
        <dbReference type="PROSITE" id="PS51391"/>
    </source>
</evidence>
<organism evidence="3 4">
    <name type="scientific">Cryptococcus wingfieldii CBS 7118</name>
    <dbReference type="NCBI Taxonomy" id="1295528"/>
    <lineage>
        <taxon>Eukaryota</taxon>
        <taxon>Fungi</taxon>
        <taxon>Dikarya</taxon>
        <taxon>Basidiomycota</taxon>
        <taxon>Agaricomycotina</taxon>
        <taxon>Tremellomycetes</taxon>
        <taxon>Tremellales</taxon>
        <taxon>Cryptococcaceae</taxon>
        <taxon>Cryptococcus</taxon>
    </lineage>
</organism>
<feature type="compositionally biased region" description="Pro residues" evidence="1">
    <location>
        <begin position="469"/>
        <end position="483"/>
    </location>
</feature>
<dbReference type="InterPro" id="IPR006569">
    <property type="entry name" value="CID_dom"/>
</dbReference>